<evidence type="ECO:0000313" key="2">
    <source>
        <dbReference type="Proteomes" id="UP000728185"/>
    </source>
</evidence>
<name>A0A8E0RUN6_9TREM</name>
<organism evidence="1 2">
    <name type="scientific">Fasciolopsis buskii</name>
    <dbReference type="NCBI Taxonomy" id="27845"/>
    <lineage>
        <taxon>Eukaryota</taxon>
        <taxon>Metazoa</taxon>
        <taxon>Spiralia</taxon>
        <taxon>Lophotrochozoa</taxon>
        <taxon>Platyhelminthes</taxon>
        <taxon>Trematoda</taxon>
        <taxon>Digenea</taxon>
        <taxon>Plagiorchiida</taxon>
        <taxon>Echinostomata</taxon>
        <taxon>Echinostomatoidea</taxon>
        <taxon>Fasciolidae</taxon>
        <taxon>Fasciolopsis</taxon>
    </lineage>
</organism>
<reference evidence="1" key="1">
    <citation type="submission" date="2019-05" db="EMBL/GenBank/DDBJ databases">
        <title>Annotation for the trematode Fasciolopsis buski.</title>
        <authorList>
            <person name="Choi Y.-J."/>
        </authorList>
    </citation>
    <scope>NUCLEOTIDE SEQUENCE</scope>
    <source>
        <strain evidence="1">HT</strain>
        <tissue evidence="1">Whole worm</tissue>
    </source>
</reference>
<evidence type="ECO:0000313" key="1">
    <source>
        <dbReference type="EMBL" id="KAA0190913.1"/>
    </source>
</evidence>
<protein>
    <submittedName>
        <fullName evidence="1">Uncharacterized protein</fullName>
    </submittedName>
</protein>
<dbReference type="EMBL" id="LUCM01006696">
    <property type="protein sequence ID" value="KAA0190913.1"/>
    <property type="molecule type" value="Genomic_DNA"/>
</dbReference>
<dbReference type="OrthoDB" id="10440441at2759"/>
<proteinExistence type="predicted"/>
<comment type="caution">
    <text evidence="1">The sequence shown here is derived from an EMBL/GenBank/DDBJ whole genome shotgun (WGS) entry which is preliminary data.</text>
</comment>
<accession>A0A8E0RUN6</accession>
<dbReference type="AlphaFoldDB" id="A0A8E0RUN6"/>
<sequence>MASHECAKSVAIQYEEEIKDASYSISETSSNNNHSLESPPVCSTNAERREFQRCDGGVNHHDVQNLIFMEAHDAAKSTHDRQANKSSYQSEFCPVVSLRPEPIRPQDSLGLSKESISWSTLYRTDYTVHSTSRLTPFKPRDNLIVGGDQINGTFFRHNEPLLELDDVTHKPA</sequence>
<dbReference type="Proteomes" id="UP000728185">
    <property type="component" value="Unassembled WGS sequence"/>
</dbReference>
<keyword evidence="2" id="KW-1185">Reference proteome</keyword>
<gene>
    <name evidence="1" type="ORF">FBUS_07408</name>
</gene>